<dbReference type="AlphaFoldDB" id="A0A1T4QCK3"/>
<dbReference type="Gene3D" id="1.25.40.10">
    <property type="entry name" value="Tetratricopeptide repeat domain"/>
    <property type="match status" value="1"/>
</dbReference>
<evidence type="ECO:0000313" key="2">
    <source>
        <dbReference type="Proteomes" id="UP000190065"/>
    </source>
</evidence>
<proteinExistence type="predicted"/>
<dbReference type="Proteomes" id="UP000190065">
    <property type="component" value="Unassembled WGS sequence"/>
</dbReference>
<dbReference type="InterPro" id="IPR011990">
    <property type="entry name" value="TPR-like_helical_dom_sf"/>
</dbReference>
<evidence type="ECO:0000313" key="1">
    <source>
        <dbReference type="EMBL" id="SKA01271.1"/>
    </source>
</evidence>
<name>A0A1T4QCK3_9BACT</name>
<dbReference type="STRING" id="28136.SAMN02745202_01766"/>
<dbReference type="SUPFAM" id="SSF52540">
    <property type="entry name" value="P-loop containing nucleoside triphosphate hydrolases"/>
    <property type="match status" value="1"/>
</dbReference>
<dbReference type="EMBL" id="FUXK01000021">
    <property type="protein sequence ID" value="SKA01271.1"/>
    <property type="molecule type" value="Genomic_DNA"/>
</dbReference>
<dbReference type="Gene3D" id="3.40.50.300">
    <property type="entry name" value="P-loop containing nucleotide triphosphate hydrolases"/>
    <property type="match status" value="1"/>
</dbReference>
<dbReference type="SUPFAM" id="SSF48452">
    <property type="entry name" value="TPR-like"/>
    <property type="match status" value="1"/>
</dbReference>
<organism evidence="1 2">
    <name type="scientific">Segatella oulorum</name>
    <dbReference type="NCBI Taxonomy" id="28136"/>
    <lineage>
        <taxon>Bacteria</taxon>
        <taxon>Pseudomonadati</taxon>
        <taxon>Bacteroidota</taxon>
        <taxon>Bacteroidia</taxon>
        <taxon>Bacteroidales</taxon>
        <taxon>Prevotellaceae</taxon>
        <taxon>Segatella</taxon>
    </lineage>
</organism>
<dbReference type="InterPro" id="IPR027417">
    <property type="entry name" value="P-loop_NTPase"/>
</dbReference>
<reference evidence="1 2" key="1">
    <citation type="submission" date="2017-02" db="EMBL/GenBank/DDBJ databases">
        <authorList>
            <person name="Peterson S.W."/>
        </authorList>
    </citation>
    <scope>NUCLEOTIDE SEQUENCE [LARGE SCALE GENOMIC DNA]</scope>
    <source>
        <strain evidence="1 2">ATCC 43324</strain>
    </source>
</reference>
<protein>
    <submittedName>
        <fullName evidence="1">Uncharacterized protein</fullName>
    </submittedName>
</protein>
<accession>A0A1T4QCK3</accession>
<sequence>MIRNGQHKEAIESIDKALSSNILDDKYKSSLLLKKAQTFSSITDYESAKKTYIDLISFNESIHGDAKNLSHLYTELARLQSMNKDENDLAVGSVKKALQYNRDNSFASTLLSQLSNGKTNTNSNIDSASDDSELMLESDEGSVTISKMIDIDIKEHKFTNEDILRNDSKPNAIIAKNIFDTAKATKEVDLSERYPVYLEAAKAFSELPIGSYDYQDYLEAVAYYAILKGDSIYIKFRNAVSQGENDIKYLTRLKDSACSYYIESLNLMSSIPSNRLLSILSNYLKISIALCNIKNNEPVNFTGQFQSVFFSCIDSDNVEYNDIAWSVIIAVGAASAGAWNKLVRIKGGTSGLYGKMSGNPQTIYNTINRLGATNISTNLKPGDFLKSAFKKRITLNKELATYCGEMIKLNVDVHLITRISDAWRKIREYDFLMSTTDNESKNAVEDFLRILTPYANRNQAERTTLLIQVQRLLEKQIAFINDNTTYYGRTFFFSLFNKWKKSIQGLLDKKIADTLPILQVLADPPYIVMNGEKKIVNLIVKNIGDSTADGCILAPRVSEVNSSKSIKAVNEYKREIPAGTNFEFSMNLPKHLYDANSIELSMEITALYQGKEVGTQEYLFTLENEPESSLTYNDIPWKDGAIPKEQMFKGRKQILDVLKRHYTSLEKDKPYILYGLTRTGKSSILKYLKEALNNQTTTFDGHQFTIATFDWDLSLASSLGNAQDLWQYLLFDQVYDHIGDYLDGSVYQEFNLSERPRAKDFPSILFYLKKKGIYPLFLVDEFSFIKVLMDNRIVNPAFLHTLRQYALEGLASFIYAGTYDIKALIKDQKYGITGQLVNAVEEQISEISPSAAEELITVMGERLRFTNEAISHIHTLSGDVPYFIQIICKYCGLFAVEKKRSIIGYPELEYVIKILTGEHEYEQGSMVMPLPENVFQNNMFSPADPKEVNVLITSLAYFNRENIENQRGVGMVELQELWAKKNIQAFRSKLAEAIELLLEKKVILQYEDDGLPVYKLSVDLFRRWWGQHHNDLTREIDTIL</sequence>
<gene>
    <name evidence="1" type="ORF">SAMN02745202_01766</name>
</gene>